<dbReference type="EMBL" id="JAVREY010000096">
    <property type="protein sequence ID" value="MDT0469162.1"/>
    <property type="molecule type" value="Genomic_DNA"/>
</dbReference>
<dbReference type="Pfam" id="PF01613">
    <property type="entry name" value="Flavin_Reduct"/>
    <property type="match status" value="1"/>
</dbReference>
<dbReference type="GO" id="GO:0016491">
    <property type="term" value="F:oxidoreductase activity"/>
    <property type="evidence" value="ECO:0007669"/>
    <property type="project" value="UniProtKB-KW"/>
</dbReference>
<protein>
    <submittedName>
        <fullName evidence="3">Flavin reductase family protein</fullName>
        <ecNumber evidence="3">1.-.-.-</ecNumber>
    </submittedName>
</protein>
<comment type="caution">
    <text evidence="3">The sequence shown here is derived from an EMBL/GenBank/DDBJ whole genome shotgun (WGS) entry which is preliminary data.</text>
</comment>
<dbReference type="InterPro" id="IPR012349">
    <property type="entry name" value="Split_barrel_FMN-bd"/>
</dbReference>
<evidence type="ECO:0000313" key="3">
    <source>
        <dbReference type="EMBL" id="MDT0469162.1"/>
    </source>
</evidence>
<evidence type="ECO:0000313" key="4">
    <source>
        <dbReference type="Proteomes" id="UP001183809"/>
    </source>
</evidence>
<evidence type="ECO:0000256" key="1">
    <source>
        <dbReference type="ARBA" id="ARBA00023002"/>
    </source>
</evidence>
<name>A0ABU2U7F7_9ACTN</name>
<reference evidence="4" key="1">
    <citation type="submission" date="2023-07" db="EMBL/GenBank/DDBJ databases">
        <title>30 novel species of actinomycetes from the DSMZ collection.</title>
        <authorList>
            <person name="Nouioui I."/>
        </authorList>
    </citation>
    <scope>NUCLEOTIDE SEQUENCE [LARGE SCALE GENOMIC DNA]</scope>
    <source>
        <strain evidence="4">DSM 41699</strain>
    </source>
</reference>
<feature type="domain" description="Flavin reductase like" evidence="2">
    <location>
        <begin position="9"/>
        <end position="156"/>
    </location>
</feature>
<dbReference type="SMART" id="SM00903">
    <property type="entry name" value="Flavin_Reduct"/>
    <property type="match status" value="1"/>
</dbReference>
<gene>
    <name evidence="3" type="ORF">RM764_40400</name>
</gene>
<proteinExistence type="predicted"/>
<accession>A0ABU2U7F7</accession>
<dbReference type="InterPro" id="IPR050268">
    <property type="entry name" value="NADH-dep_flavin_reductase"/>
</dbReference>
<keyword evidence="4" id="KW-1185">Reference proteome</keyword>
<dbReference type="PANTHER" id="PTHR30466">
    <property type="entry name" value="FLAVIN REDUCTASE"/>
    <property type="match status" value="1"/>
</dbReference>
<dbReference type="SUPFAM" id="SSF50475">
    <property type="entry name" value="FMN-binding split barrel"/>
    <property type="match status" value="1"/>
</dbReference>
<dbReference type="InterPro" id="IPR002563">
    <property type="entry name" value="Flavin_Rdtase-like_dom"/>
</dbReference>
<dbReference type="EC" id="1.-.-.-" evidence="3"/>
<keyword evidence="1 3" id="KW-0560">Oxidoreductase</keyword>
<dbReference type="RefSeq" id="WP_311700603.1">
    <property type="nucleotide sequence ID" value="NZ_JAVREY010000096.1"/>
</dbReference>
<sequence length="171" mass="17865">MRSSLREVMSRFATGVTVVTVGGEYVHGMTANAFTSVSLDPPLVLCCVAHSAVMHGAIGAAGRFAVSVLGAEQEAVARHFADKNRPLGSTQFADVDWRPGPLSGAPLISGALGWLECALDRSHESGDHTIFLGSVLDARCGDEGPGLLFYNGSFCSVDAAGPAPHRVRTLQ</sequence>
<dbReference type="PANTHER" id="PTHR30466:SF1">
    <property type="entry name" value="FMN REDUCTASE (NADH) RUTF"/>
    <property type="match status" value="1"/>
</dbReference>
<organism evidence="3 4">
    <name type="scientific">Streptomyces gibsoniae</name>
    <dbReference type="NCBI Taxonomy" id="3075529"/>
    <lineage>
        <taxon>Bacteria</taxon>
        <taxon>Bacillati</taxon>
        <taxon>Actinomycetota</taxon>
        <taxon>Actinomycetes</taxon>
        <taxon>Kitasatosporales</taxon>
        <taxon>Streptomycetaceae</taxon>
        <taxon>Streptomyces</taxon>
    </lineage>
</organism>
<dbReference type="Gene3D" id="2.30.110.10">
    <property type="entry name" value="Electron Transport, Fmn-binding Protein, Chain A"/>
    <property type="match status" value="1"/>
</dbReference>
<evidence type="ECO:0000259" key="2">
    <source>
        <dbReference type="SMART" id="SM00903"/>
    </source>
</evidence>
<dbReference type="Proteomes" id="UP001183809">
    <property type="component" value="Unassembled WGS sequence"/>
</dbReference>